<protein>
    <submittedName>
        <fullName evidence="1">Uncharacterized protein</fullName>
    </submittedName>
</protein>
<gene>
    <name evidence="1" type="ORF">LCGC14_1203120</name>
</gene>
<reference evidence="1" key="1">
    <citation type="journal article" date="2015" name="Nature">
        <title>Complex archaea that bridge the gap between prokaryotes and eukaryotes.</title>
        <authorList>
            <person name="Spang A."/>
            <person name="Saw J.H."/>
            <person name="Jorgensen S.L."/>
            <person name="Zaremba-Niedzwiedzka K."/>
            <person name="Martijn J."/>
            <person name="Lind A.E."/>
            <person name="van Eijk R."/>
            <person name="Schleper C."/>
            <person name="Guy L."/>
            <person name="Ettema T.J."/>
        </authorList>
    </citation>
    <scope>NUCLEOTIDE SEQUENCE</scope>
</reference>
<evidence type="ECO:0000313" key="1">
    <source>
        <dbReference type="EMBL" id="KKM93957.1"/>
    </source>
</evidence>
<feature type="non-terminal residue" evidence="1">
    <location>
        <position position="1"/>
    </location>
</feature>
<organism evidence="1">
    <name type="scientific">marine sediment metagenome</name>
    <dbReference type="NCBI Taxonomy" id="412755"/>
    <lineage>
        <taxon>unclassified sequences</taxon>
        <taxon>metagenomes</taxon>
        <taxon>ecological metagenomes</taxon>
    </lineage>
</organism>
<accession>A0A0F9PL10</accession>
<dbReference type="AlphaFoldDB" id="A0A0F9PL10"/>
<name>A0A0F9PL10_9ZZZZ</name>
<comment type="caution">
    <text evidence="1">The sequence shown here is derived from an EMBL/GenBank/DDBJ whole genome shotgun (WGS) entry which is preliminary data.</text>
</comment>
<sequence>EVFYYDYDGNALPLRPISSYELDDCFYKALEYATPKVADLVLKLRLKLIKKSEEVDFSNQDYLSLQRHYDAISYWIVFHAMKDFQDEDFSIPIYENGEVLPKGIFQIRKMNYIHDIANITVNSSYKPKEFIKEIIKDELGKEVAYLVLYFNVPIANINDITRLQRDFIVYYKGEITKVKNIKTEQYEFSGKKLTIGDLLKKVGMVIPNADSR</sequence>
<dbReference type="EMBL" id="LAZR01006202">
    <property type="protein sequence ID" value="KKM93957.1"/>
    <property type="molecule type" value="Genomic_DNA"/>
</dbReference>
<proteinExistence type="predicted"/>